<reference evidence="8" key="1">
    <citation type="submission" date="2023-07" db="EMBL/GenBank/DDBJ databases">
        <title>30 novel species of actinomycetes from the DSMZ collection.</title>
        <authorList>
            <person name="Nouioui I."/>
        </authorList>
    </citation>
    <scope>NUCLEOTIDE SEQUENCE [LARGE SCALE GENOMIC DNA]</scope>
    <source>
        <strain evidence="8">DSM 41982</strain>
    </source>
</reference>
<comment type="catalytic activity">
    <reaction evidence="4 5">
        <text>L-cysteine + L-glutamate + ATP = gamma-L-glutamyl-L-cysteine + ADP + phosphate + H(+)</text>
        <dbReference type="Rhea" id="RHEA:13285"/>
        <dbReference type="ChEBI" id="CHEBI:15378"/>
        <dbReference type="ChEBI" id="CHEBI:29985"/>
        <dbReference type="ChEBI" id="CHEBI:30616"/>
        <dbReference type="ChEBI" id="CHEBI:35235"/>
        <dbReference type="ChEBI" id="CHEBI:43474"/>
        <dbReference type="ChEBI" id="CHEBI:58173"/>
        <dbReference type="ChEBI" id="CHEBI:456216"/>
        <dbReference type="EC" id="6.3.2.2"/>
    </reaction>
</comment>
<comment type="similarity">
    <text evidence="5">Belongs to the glutamate--cysteine ligase type 2 family. YbdK subfamily.</text>
</comment>
<sequence>MPASATQSGGAGLPAAHSAPPTLGAEEEFLLVDAETLVPVDAAERVLDVHHRLHPKGAVTVPQRELLSSMIETTSPVCAGLPELRAEVSAARERLVEAAGKAGCRVLAHGTAARQAPPRTPTEAPHYRDVAGLYRLLAQGTETCGCHIHVGVPDREAAVHALDHVRPWLPVLLALSANSPYEHGVDTGFASWRTMVLSRWPTTQIPPYFTDAADYDATHRRLFATGVLPERARNAYWLARPSAHVPTLEVRVADVMPTVREVAAQAGLTRALVVTALRERAAGRVPAPVPAHDVAAALWTAARYGLGGSLVHPESGTAVPAGEAVAALLAHVGEALADLGDEEEVTAVVRDLLHRGEPARRQRAAARGQAPGDVGEWGVVG</sequence>
<keyword evidence="3 5" id="KW-0067">ATP-binding</keyword>
<evidence type="ECO:0000313" key="7">
    <source>
        <dbReference type="EMBL" id="MDT0414679.1"/>
    </source>
</evidence>
<dbReference type="NCBIfam" id="NF010041">
    <property type="entry name" value="PRK13517.1-1"/>
    <property type="match status" value="1"/>
</dbReference>
<gene>
    <name evidence="7" type="ORF">RM574_04180</name>
</gene>
<dbReference type="HAMAP" id="MF_01609">
    <property type="entry name" value="Glu_cys_ligase_2"/>
    <property type="match status" value="1"/>
</dbReference>
<dbReference type="RefSeq" id="WP_311676643.1">
    <property type="nucleotide sequence ID" value="NZ_JAVRER010000005.1"/>
</dbReference>
<protein>
    <recommendedName>
        <fullName evidence="5">Putative glutamate--cysteine ligase 2</fullName>
        <ecNumber evidence="5">6.3.2.2</ecNumber>
    </recommendedName>
    <alternativeName>
        <fullName evidence="5">Gamma-glutamylcysteine synthetase 2</fullName>
        <shortName evidence="5">GCS 2</shortName>
        <shortName evidence="5">Gamma-GCS 2</shortName>
    </alternativeName>
</protein>
<dbReference type="GO" id="GO:0004357">
    <property type="term" value="F:glutamate-cysteine ligase activity"/>
    <property type="evidence" value="ECO:0007669"/>
    <property type="project" value="UniProtKB-EC"/>
</dbReference>
<accession>A0ABD5DZN7</accession>
<dbReference type="InterPro" id="IPR011793">
    <property type="entry name" value="YbdK"/>
</dbReference>
<dbReference type="Gene3D" id="3.30.590.20">
    <property type="match status" value="1"/>
</dbReference>
<dbReference type="Proteomes" id="UP001183607">
    <property type="component" value="Unassembled WGS sequence"/>
</dbReference>
<dbReference type="Pfam" id="PF04107">
    <property type="entry name" value="GCS2"/>
    <property type="match status" value="1"/>
</dbReference>
<dbReference type="SUPFAM" id="SSF55931">
    <property type="entry name" value="Glutamine synthetase/guanido kinase"/>
    <property type="match status" value="1"/>
</dbReference>
<keyword evidence="1 5" id="KW-0436">Ligase</keyword>
<evidence type="ECO:0000313" key="8">
    <source>
        <dbReference type="Proteomes" id="UP001183607"/>
    </source>
</evidence>
<comment type="function">
    <text evidence="5">ATP-dependent carboxylate-amine ligase which exhibits weak glutamate--cysteine ligase activity.</text>
</comment>
<dbReference type="InterPro" id="IPR050141">
    <property type="entry name" value="GCL_type2/YbdK_subfam"/>
</dbReference>
<dbReference type="AlphaFoldDB" id="A0ABD5DZN7"/>
<organism evidence="7 8">
    <name type="scientific">Streptomyces evansiae</name>
    <dbReference type="NCBI Taxonomy" id="3075535"/>
    <lineage>
        <taxon>Bacteria</taxon>
        <taxon>Bacillati</taxon>
        <taxon>Actinomycetota</taxon>
        <taxon>Actinomycetes</taxon>
        <taxon>Kitasatosporales</taxon>
        <taxon>Streptomycetaceae</taxon>
        <taxon>Streptomyces</taxon>
    </lineage>
</organism>
<evidence type="ECO:0000256" key="1">
    <source>
        <dbReference type="ARBA" id="ARBA00022598"/>
    </source>
</evidence>
<evidence type="ECO:0000256" key="2">
    <source>
        <dbReference type="ARBA" id="ARBA00022741"/>
    </source>
</evidence>
<evidence type="ECO:0000256" key="6">
    <source>
        <dbReference type="SAM" id="MobiDB-lite"/>
    </source>
</evidence>
<keyword evidence="2 5" id="KW-0547">Nucleotide-binding</keyword>
<dbReference type="NCBIfam" id="TIGR02050">
    <property type="entry name" value="gshA_cyan_rel"/>
    <property type="match status" value="1"/>
</dbReference>
<dbReference type="EMBL" id="JAVRER010000005">
    <property type="protein sequence ID" value="MDT0414679.1"/>
    <property type="molecule type" value="Genomic_DNA"/>
</dbReference>
<evidence type="ECO:0000256" key="4">
    <source>
        <dbReference type="ARBA" id="ARBA00048819"/>
    </source>
</evidence>
<feature type="region of interest" description="Disordered" evidence="6">
    <location>
        <begin position="358"/>
        <end position="381"/>
    </location>
</feature>
<dbReference type="PANTHER" id="PTHR36510">
    <property type="entry name" value="GLUTAMATE--CYSTEINE LIGASE 2-RELATED"/>
    <property type="match status" value="1"/>
</dbReference>
<dbReference type="PANTHER" id="PTHR36510:SF1">
    <property type="entry name" value="GLUTAMATE--CYSTEINE LIGASE 2-RELATED"/>
    <property type="match status" value="1"/>
</dbReference>
<name>A0ABD5DZN7_9ACTN</name>
<comment type="caution">
    <text evidence="7">The sequence shown here is derived from an EMBL/GenBank/DDBJ whole genome shotgun (WGS) entry which is preliminary data.</text>
</comment>
<dbReference type="InterPro" id="IPR014746">
    <property type="entry name" value="Gln_synth/guanido_kin_cat_dom"/>
</dbReference>
<dbReference type="InterPro" id="IPR006336">
    <property type="entry name" value="GCS2"/>
</dbReference>
<feature type="region of interest" description="Disordered" evidence="6">
    <location>
        <begin position="1"/>
        <end position="20"/>
    </location>
</feature>
<proteinExistence type="inferred from homology"/>
<evidence type="ECO:0000256" key="5">
    <source>
        <dbReference type="HAMAP-Rule" id="MF_01609"/>
    </source>
</evidence>
<dbReference type="GO" id="GO:0005524">
    <property type="term" value="F:ATP binding"/>
    <property type="evidence" value="ECO:0007669"/>
    <property type="project" value="UniProtKB-KW"/>
</dbReference>
<dbReference type="EC" id="6.3.2.2" evidence="5"/>
<evidence type="ECO:0000256" key="3">
    <source>
        <dbReference type="ARBA" id="ARBA00022840"/>
    </source>
</evidence>